<dbReference type="RefSeq" id="WP_079589499.1">
    <property type="nucleotide sequence ID" value="NZ_FUYN01000003.1"/>
</dbReference>
<dbReference type="PIRSF" id="PIRSF005243">
    <property type="entry name" value="ROO"/>
    <property type="match status" value="1"/>
</dbReference>
<dbReference type="Gene3D" id="3.60.15.10">
    <property type="entry name" value="Ribonuclease Z/Hydroxyacylglutathione hydrolase-like"/>
    <property type="match status" value="1"/>
</dbReference>
<evidence type="ECO:0000313" key="4">
    <source>
        <dbReference type="Proteomes" id="UP000243406"/>
    </source>
</evidence>
<dbReference type="GO" id="GO:0010181">
    <property type="term" value="F:FMN binding"/>
    <property type="evidence" value="ECO:0007669"/>
    <property type="project" value="InterPro"/>
</dbReference>
<dbReference type="InterPro" id="IPR045761">
    <property type="entry name" value="ODP_dom"/>
</dbReference>
<name>A0A1T5BI35_9FIRM</name>
<sequence length="395" mass="44913">MKKHLKNNVHWVGKVDWELRKFHGDDYSTHKGSTYNSYLIQEEKTVLVDTVWMPFANEFVENLKSEIDLNSIDYIVINHGEVDHSGALPELMKHIPNTPIYCSANAVKSLKGQYHQDWNLNVVKTGDTLDVGNNKQLIFVEMPMLHWPDSMASFLTGDNILFSNDAFGQHYATEMLYNDLVDQCELFSEALKYYANILTPFSAILKKKLEEVIALNLPIEIIATSHGVIWRDNPMQIVEKYAKWYDNYQENQITIIYDTMWNGTKTLAEKIAEGIALEDKDVTVKIFNLAKCDNNDLISEVFKSKTVLIGSPTVGNSVLHPVAGFIHFMKELKFKNKKASGFGCYGWSGEGTKVINDMLKNAGFEIIGEGFKHQWNPDEEAKQKAVDFGKEIAKA</sequence>
<dbReference type="InterPro" id="IPR016440">
    <property type="entry name" value="Rubredoxin-O_OxRdtase"/>
</dbReference>
<evidence type="ECO:0000259" key="2">
    <source>
        <dbReference type="PROSITE" id="PS50902"/>
    </source>
</evidence>
<accession>A0A1T5BI35</accession>
<reference evidence="4" key="1">
    <citation type="submission" date="2017-02" db="EMBL/GenBank/DDBJ databases">
        <authorList>
            <person name="Varghese N."/>
            <person name="Submissions S."/>
        </authorList>
    </citation>
    <scope>NUCLEOTIDE SEQUENCE [LARGE SCALE GENOMIC DNA]</scope>
    <source>
        <strain evidence="4">ATCC 35199</strain>
    </source>
</reference>
<evidence type="ECO:0000313" key="3">
    <source>
        <dbReference type="EMBL" id="SKB46982.1"/>
    </source>
</evidence>
<gene>
    <name evidence="3" type="ORF">SAMN02745120_1645</name>
</gene>
<dbReference type="InterPro" id="IPR008254">
    <property type="entry name" value="Flavodoxin/NO_synth"/>
</dbReference>
<dbReference type="Pfam" id="PF19583">
    <property type="entry name" value="ODP"/>
    <property type="match status" value="1"/>
</dbReference>
<dbReference type="SUPFAM" id="SSF56281">
    <property type="entry name" value="Metallo-hydrolase/oxidoreductase"/>
    <property type="match status" value="1"/>
</dbReference>
<dbReference type="InterPro" id="IPR001279">
    <property type="entry name" value="Metallo-B-lactamas"/>
</dbReference>
<dbReference type="AlphaFoldDB" id="A0A1T5BI35"/>
<organism evidence="3 4">
    <name type="scientific">Acetoanaerobium noterae</name>
    <dbReference type="NCBI Taxonomy" id="745369"/>
    <lineage>
        <taxon>Bacteria</taxon>
        <taxon>Bacillati</taxon>
        <taxon>Bacillota</taxon>
        <taxon>Clostridia</taxon>
        <taxon>Peptostreptococcales</taxon>
        <taxon>Filifactoraceae</taxon>
        <taxon>Acetoanaerobium</taxon>
    </lineage>
</organism>
<dbReference type="GO" id="GO:0009055">
    <property type="term" value="F:electron transfer activity"/>
    <property type="evidence" value="ECO:0007669"/>
    <property type="project" value="InterPro"/>
</dbReference>
<comment type="similarity">
    <text evidence="1">In the N-terminal section; belongs to the zinc metallo-hydrolase group 3 family.</text>
</comment>
<dbReference type="PANTHER" id="PTHR43717:SF1">
    <property type="entry name" value="ANAEROBIC NITRIC OXIDE REDUCTASE FLAVORUBREDOXIN"/>
    <property type="match status" value="1"/>
</dbReference>
<dbReference type="InterPro" id="IPR036866">
    <property type="entry name" value="RibonucZ/Hydroxyglut_hydro"/>
</dbReference>
<dbReference type="NCBIfam" id="NF008887">
    <property type="entry name" value="PRK11921.1"/>
    <property type="match status" value="1"/>
</dbReference>
<dbReference type="PANTHER" id="PTHR43717">
    <property type="entry name" value="ANAEROBIC NITRIC OXIDE REDUCTASE FLAVORUBREDOXIN"/>
    <property type="match status" value="1"/>
</dbReference>
<keyword evidence="4" id="KW-1185">Reference proteome</keyword>
<evidence type="ECO:0000256" key="1">
    <source>
        <dbReference type="ARBA" id="ARBA00007121"/>
    </source>
</evidence>
<dbReference type="Pfam" id="PF00258">
    <property type="entry name" value="Flavodoxin_1"/>
    <property type="match status" value="1"/>
</dbReference>
<dbReference type="SMART" id="SM00849">
    <property type="entry name" value="Lactamase_B"/>
    <property type="match status" value="1"/>
</dbReference>
<dbReference type="InterPro" id="IPR029039">
    <property type="entry name" value="Flavoprotein-like_sf"/>
</dbReference>
<dbReference type="OrthoDB" id="9807946at2"/>
<proteinExistence type="inferred from homology"/>
<dbReference type="CDD" id="cd07709">
    <property type="entry name" value="flavodiiron_proteins_MBL-fold"/>
    <property type="match status" value="1"/>
</dbReference>
<dbReference type="Gene3D" id="3.40.50.360">
    <property type="match status" value="1"/>
</dbReference>
<dbReference type="GO" id="GO:0046872">
    <property type="term" value="F:metal ion binding"/>
    <property type="evidence" value="ECO:0007669"/>
    <property type="project" value="InterPro"/>
</dbReference>
<dbReference type="SUPFAM" id="SSF52218">
    <property type="entry name" value="Flavoproteins"/>
    <property type="match status" value="1"/>
</dbReference>
<feature type="domain" description="Flavodoxin-like" evidence="2">
    <location>
        <begin position="253"/>
        <end position="393"/>
    </location>
</feature>
<dbReference type="PROSITE" id="PS50902">
    <property type="entry name" value="FLAVODOXIN_LIKE"/>
    <property type="match status" value="1"/>
</dbReference>
<dbReference type="EMBL" id="FUYN01000003">
    <property type="protein sequence ID" value="SKB46982.1"/>
    <property type="molecule type" value="Genomic_DNA"/>
</dbReference>
<dbReference type="Proteomes" id="UP000243406">
    <property type="component" value="Unassembled WGS sequence"/>
</dbReference>
<dbReference type="GO" id="GO:0016651">
    <property type="term" value="F:oxidoreductase activity, acting on NAD(P)H"/>
    <property type="evidence" value="ECO:0007669"/>
    <property type="project" value="UniProtKB-ARBA"/>
</dbReference>
<protein>
    <submittedName>
        <fullName evidence="3">Flavorubredoxin</fullName>
    </submittedName>
</protein>